<feature type="transmembrane region" description="Helical" evidence="1">
    <location>
        <begin position="27"/>
        <end position="46"/>
    </location>
</feature>
<dbReference type="AlphaFoldDB" id="A0A0H4VR71"/>
<accession>A0A0H4VR71</accession>
<dbReference type="EMBL" id="CP010777">
    <property type="protein sequence ID" value="AKQ46244.1"/>
    <property type="molecule type" value="Genomic_DNA"/>
</dbReference>
<dbReference type="KEGG" id="ruf:TH63_12430"/>
<keyword evidence="1" id="KW-0472">Membrane</keyword>
<name>A0A0H4VR71_9BACT</name>
<evidence type="ECO:0000256" key="1">
    <source>
        <dbReference type="SAM" id="Phobius"/>
    </source>
</evidence>
<keyword evidence="3" id="KW-1185">Reference proteome</keyword>
<dbReference type="PATRIC" id="fig|1379910.4.peg.2695"/>
<dbReference type="Proteomes" id="UP000036458">
    <property type="component" value="Chromosome"/>
</dbReference>
<organism evidence="2 3">
    <name type="scientific">Rufibacter radiotolerans</name>
    <dbReference type="NCBI Taxonomy" id="1379910"/>
    <lineage>
        <taxon>Bacteria</taxon>
        <taxon>Pseudomonadati</taxon>
        <taxon>Bacteroidota</taxon>
        <taxon>Cytophagia</taxon>
        <taxon>Cytophagales</taxon>
        <taxon>Hymenobacteraceae</taxon>
        <taxon>Rufibacter</taxon>
    </lineage>
</organism>
<evidence type="ECO:0000313" key="3">
    <source>
        <dbReference type="Proteomes" id="UP000036458"/>
    </source>
</evidence>
<proteinExistence type="predicted"/>
<gene>
    <name evidence="2" type="ORF">TH63_12430</name>
</gene>
<protein>
    <submittedName>
        <fullName evidence="2">Uncharacterized protein</fullName>
    </submittedName>
</protein>
<keyword evidence="1" id="KW-1133">Transmembrane helix</keyword>
<keyword evidence="1" id="KW-0812">Transmembrane</keyword>
<reference evidence="2 3" key="1">
    <citation type="submission" date="2015-01" db="EMBL/GenBank/DDBJ databases">
        <title>Rufibacter sp./DG31D/ whole genome sequencing.</title>
        <authorList>
            <person name="Kim M.K."/>
            <person name="Srinivasan S."/>
            <person name="Lee J.-J."/>
        </authorList>
    </citation>
    <scope>NUCLEOTIDE SEQUENCE [LARGE SCALE GENOMIC DNA]</scope>
    <source>
        <strain evidence="2 3">DG31D</strain>
    </source>
</reference>
<sequence length="144" mass="16549">MALVLLWIIYSLFLIFTEPGSSTNDRHFIHYVFMALAIGYLLFILAQNTSLFGTQSYLEITPAYVVEKRGHFKKKVAIYLQEVTGIVLNNTLAKFTMRDGTRCQIDLKLVNNRKSQNLVKEKLMEVAKKHDIPVTDNSAPNRRK</sequence>
<evidence type="ECO:0000313" key="2">
    <source>
        <dbReference type="EMBL" id="AKQ46244.1"/>
    </source>
</evidence>